<evidence type="ECO:0000313" key="4">
    <source>
        <dbReference type="Proteomes" id="UP001370758"/>
    </source>
</evidence>
<dbReference type="InterPro" id="IPR011333">
    <property type="entry name" value="SKP1/BTB/POZ_sf"/>
</dbReference>
<dbReference type="InterPro" id="IPR000210">
    <property type="entry name" value="BTB/POZ_dom"/>
</dbReference>
<comment type="caution">
    <text evidence="3">The sequence shown here is derived from an EMBL/GenBank/DDBJ whole genome shotgun (WGS) entry which is preliminary data.</text>
</comment>
<evidence type="ECO:0000259" key="2">
    <source>
        <dbReference type="Pfam" id="PF00651"/>
    </source>
</evidence>
<evidence type="ECO:0000256" key="1">
    <source>
        <dbReference type="SAM" id="MobiDB-lite"/>
    </source>
</evidence>
<feature type="domain" description="BTB" evidence="2">
    <location>
        <begin position="61"/>
        <end position="147"/>
    </location>
</feature>
<dbReference type="Pfam" id="PF00651">
    <property type="entry name" value="BTB"/>
    <property type="match status" value="1"/>
</dbReference>
<protein>
    <recommendedName>
        <fullName evidence="2">BTB domain-containing protein</fullName>
    </recommendedName>
</protein>
<reference evidence="3 4" key="1">
    <citation type="submission" date="2023-08" db="EMBL/GenBank/DDBJ databases">
        <authorList>
            <person name="Palmer J.M."/>
        </authorList>
    </citation>
    <scope>NUCLEOTIDE SEQUENCE [LARGE SCALE GENOMIC DNA]</scope>
    <source>
        <strain evidence="3 4">TWF481</strain>
    </source>
</reference>
<keyword evidence="4" id="KW-1185">Reference proteome</keyword>
<feature type="region of interest" description="Disordered" evidence="1">
    <location>
        <begin position="1"/>
        <end position="21"/>
    </location>
</feature>
<name>A0AAV9VPS8_9PEZI</name>
<gene>
    <name evidence="3" type="ORF">TWF481_003186</name>
</gene>
<dbReference type="EMBL" id="JAVHJL010000013">
    <property type="protein sequence ID" value="KAK6495158.1"/>
    <property type="molecule type" value="Genomic_DNA"/>
</dbReference>
<dbReference type="Gene3D" id="3.30.710.10">
    <property type="entry name" value="Potassium Channel Kv1.1, Chain A"/>
    <property type="match status" value="1"/>
</dbReference>
<organism evidence="3 4">
    <name type="scientific">Arthrobotrys musiformis</name>
    <dbReference type="NCBI Taxonomy" id="47236"/>
    <lineage>
        <taxon>Eukaryota</taxon>
        <taxon>Fungi</taxon>
        <taxon>Dikarya</taxon>
        <taxon>Ascomycota</taxon>
        <taxon>Pezizomycotina</taxon>
        <taxon>Orbiliomycetes</taxon>
        <taxon>Orbiliales</taxon>
        <taxon>Orbiliaceae</taxon>
        <taxon>Arthrobotrys</taxon>
    </lineage>
</organism>
<sequence>MARPYPLHNRSREEPTPPPTPVELEPVAQMLAEVTRFFPDYEDLQIVILPGKPRYGFREVVVARSNLWWASGFFHRLLGPHIKSDQIDQFIELPNITYFAFSHIFSCMFYRRMHELPYNDGLILQIVKAAEYLEVPIIKVQVMEFIEDLLDIPDTHLNSYEVFEFFVKFCDLCNHDDFLGLLGCAEEMILNCSYLWIGADASLKDLEFRGEQVTTQAIFNGFRW</sequence>
<dbReference type="AlphaFoldDB" id="A0AAV9VPS8"/>
<dbReference type="SUPFAM" id="SSF54695">
    <property type="entry name" value="POZ domain"/>
    <property type="match status" value="1"/>
</dbReference>
<evidence type="ECO:0000313" key="3">
    <source>
        <dbReference type="EMBL" id="KAK6495158.1"/>
    </source>
</evidence>
<accession>A0AAV9VPS8</accession>
<dbReference type="Proteomes" id="UP001370758">
    <property type="component" value="Unassembled WGS sequence"/>
</dbReference>
<proteinExistence type="predicted"/>